<evidence type="ECO:0000313" key="3">
    <source>
        <dbReference type="EMBL" id="DBA03003.1"/>
    </source>
</evidence>
<dbReference type="GO" id="GO:0005737">
    <property type="term" value="C:cytoplasm"/>
    <property type="evidence" value="ECO:0007669"/>
    <property type="project" value="TreeGrafter"/>
</dbReference>
<comment type="caution">
    <text evidence="3">The sequence shown here is derived from an EMBL/GenBank/DDBJ whole genome shotgun (WGS) entry which is preliminary data.</text>
</comment>
<dbReference type="InterPro" id="IPR032675">
    <property type="entry name" value="LRR_dom_sf"/>
</dbReference>
<dbReference type="Gene3D" id="3.80.10.10">
    <property type="entry name" value="Ribonuclease Inhibitor"/>
    <property type="match status" value="1"/>
</dbReference>
<dbReference type="PANTHER" id="PTHR48051">
    <property type="match status" value="1"/>
</dbReference>
<proteinExistence type="predicted"/>
<reference evidence="3" key="2">
    <citation type="journal article" date="2023" name="Microbiol Resour">
        <title>Decontamination and Annotation of the Draft Genome Sequence of the Oomycete Lagenidium giganteum ARSEF 373.</title>
        <authorList>
            <person name="Morgan W.R."/>
            <person name="Tartar A."/>
        </authorList>
    </citation>
    <scope>NUCLEOTIDE SEQUENCE</scope>
    <source>
        <strain evidence="3">ARSEF 373</strain>
    </source>
</reference>
<evidence type="ECO:0000313" key="4">
    <source>
        <dbReference type="Proteomes" id="UP001146120"/>
    </source>
</evidence>
<gene>
    <name evidence="3" type="ORF">N0F65_003191</name>
</gene>
<dbReference type="Proteomes" id="UP001146120">
    <property type="component" value="Unassembled WGS sequence"/>
</dbReference>
<evidence type="ECO:0000256" key="1">
    <source>
        <dbReference type="ARBA" id="ARBA00022614"/>
    </source>
</evidence>
<dbReference type="AlphaFoldDB" id="A0AAV2ZCT6"/>
<dbReference type="SUPFAM" id="SSF52058">
    <property type="entry name" value="L domain-like"/>
    <property type="match status" value="1"/>
</dbReference>
<reference evidence="3" key="1">
    <citation type="submission" date="2022-11" db="EMBL/GenBank/DDBJ databases">
        <authorList>
            <person name="Morgan W.R."/>
            <person name="Tartar A."/>
        </authorList>
    </citation>
    <scope>NUCLEOTIDE SEQUENCE</scope>
    <source>
        <strain evidence="3">ARSEF 373</strain>
    </source>
</reference>
<sequence>MGEADALEAALRAVDSLSIFFVTFSHCPALEIPRKITELNNLKGLEIYNSTIADWSSDAAIRNKHHPFISVVYLVRTNMTEFPRGLLDPDFPPSLMDLEMCRVNLTSLPNEFAARWPRHLTFLNWELSQLTAIPDFIGRFQIDQLSFAGNNIKQIPLELLSAQSPQVFSVADNPSLTQLPASVRDVSLLYKLQLDYTNLTSLPAWVESAVRLGCTASAGGTPLCGTHDRPSRVGCDVVDRHKIYRYPLEFKDAQRALSAA</sequence>
<dbReference type="EMBL" id="DAKRPA010000024">
    <property type="protein sequence ID" value="DBA03003.1"/>
    <property type="molecule type" value="Genomic_DNA"/>
</dbReference>
<keyword evidence="1" id="KW-0433">Leucine-rich repeat</keyword>
<dbReference type="InterPro" id="IPR050216">
    <property type="entry name" value="LRR_domain-containing"/>
</dbReference>
<name>A0AAV2ZCT6_9STRA</name>
<keyword evidence="2" id="KW-0677">Repeat</keyword>
<keyword evidence="4" id="KW-1185">Reference proteome</keyword>
<protein>
    <submittedName>
        <fullName evidence="3">Uncharacterized protein</fullName>
    </submittedName>
</protein>
<dbReference type="PANTHER" id="PTHR48051:SF1">
    <property type="entry name" value="RAS SUPPRESSOR PROTEIN 1"/>
    <property type="match status" value="1"/>
</dbReference>
<evidence type="ECO:0000256" key="2">
    <source>
        <dbReference type="ARBA" id="ARBA00022737"/>
    </source>
</evidence>
<organism evidence="3 4">
    <name type="scientific">Lagenidium giganteum</name>
    <dbReference type="NCBI Taxonomy" id="4803"/>
    <lineage>
        <taxon>Eukaryota</taxon>
        <taxon>Sar</taxon>
        <taxon>Stramenopiles</taxon>
        <taxon>Oomycota</taxon>
        <taxon>Peronosporomycetes</taxon>
        <taxon>Pythiales</taxon>
        <taxon>Pythiaceae</taxon>
    </lineage>
</organism>
<accession>A0AAV2ZCT6</accession>